<protein>
    <submittedName>
        <fullName evidence="2">Uncharacterized protein</fullName>
    </submittedName>
</protein>
<reference evidence="2 3" key="1">
    <citation type="submission" date="2015-08" db="EMBL/GenBank/DDBJ databases">
        <title>Next Generation Sequencing and Analysis of the Genome of Puccinia sorghi L Schw, the Causal Agent of Maize Common Rust.</title>
        <authorList>
            <person name="Rochi L."/>
            <person name="Burguener G."/>
            <person name="Darino M."/>
            <person name="Turjanski A."/>
            <person name="Kreff E."/>
            <person name="Dieguez M.J."/>
            <person name="Sacco F."/>
        </authorList>
    </citation>
    <scope>NUCLEOTIDE SEQUENCE [LARGE SCALE GENOMIC DNA]</scope>
    <source>
        <strain evidence="2 3">RO10H11247</strain>
    </source>
</reference>
<feature type="compositionally biased region" description="Polar residues" evidence="1">
    <location>
        <begin position="265"/>
        <end position="276"/>
    </location>
</feature>
<proteinExistence type="predicted"/>
<sequence>MLYVVKYEYIKGSVRIEYLSSCYYFTLKNVNNNIHNASAKIIVTEYETKLPGAFSRSEFVVDQMTAGRINFILFFLIFQVAYSWRHDLWVTVTQIHDETNDTQSKACRLNTSRVQTRGGGEHLLLEPDGVFDYDARDTFCRGVIDSRRMRDLHFCRVHGLGDAARRTQNHEESWIPPESKFFATRQPIRIIDGLADSFFSKPFFYLIKSLKAHRRCSQSIQLHTPLCRQIITIIMSRIPGLNDNLNYQHLPDYNPQFNHHRPPATWSTPCQNPYSSTHDHSYSQPPEPPHPYDQPPYPNQMNCSQEDDYEPWLLAAILADPADSLAVQLAIARANGSLGSEDTPLSKSESLWPWLLLKR</sequence>
<evidence type="ECO:0000256" key="1">
    <source>
        <dbReference type="SAM" id="MobiDB-lite"/>
    </source>
</evidence>
<evidence type="ECO:0000313" key="3">
    <source>
        <dbReference type="Proteomes" id="UP000037035"/>
    </source>
</evidence>
<feature type="region of interest" description="Disordered" evidence="1">
    <location>
        <begin position="262"/>
        <end position="295"/>
    </location>
</feature>
<gene>
    <name evidence="2" type="ORF">VP01_423g1</name>
</gene>
<feature type="compositionally biased region" description="Pro residues" evidence="1">
    <location>
        <begin position="285"/>
        <end position="295"/>
    </location>
</feature>
<keyword evidence="3" id="KW-1185">Reference proteome</keyword>
<organism evidence="2 3">
    <name type="scientific">Puccinia sorghi</name>
    <dbReference type="NCBI Taxonomy" id="27349"/>
    <lineage>
        <taxon>Eukaryota</taxon>
        <taxon>Fungi</taxon>
        <taxon>Dikarya</taxon>
        <taxon>Basidiomycota</taxon>
        <taxon>Pucciniomycotina</taxon>
        <taxon>Pucciniomycetes</taxon>
        <taxon>Pucciniales</taxon>
        <taxon>Pucciniaceae</taxon>
        <taxon>Puccinia</taxon>
    </lineage>
</organism>
<dbReference type="EMBL" id="LAVV01009324">
    <property type="protein sequence ID" value="KNZ50782.1"/>
    <property type="molecule type" value="Genomic_DNA"/>
</dbReference>
<accession>A0A0L6URB5</accession>
<evidence type="ECO:0000313" key="2">
    <source>
        <dbReference type="EMBL" id="KNZ50782.1"/>
    </source>
</evidence>
<dbReference type="AlphaFoldDB" id="A0A0L6URB5"/>
<comment type="caution">
    <text evidence="2">The sequence shown here is derived from an EMBL/GenBank/DDBJ whole genome shotgun (WGS) entry which is preliminary data.</text>
</comment>
<dbReference type="Proteomes" id="UP000037035">
    <property type="component" value="Unassembled WGS sequence"/>
</dbReference>
<dbReference type="VEuPathDB" id="FungiDB:VP01_423g1"/>
<name>A0A0L6URB5_9BASI</name>